<dbReference type="PANTHER" id="PTHR43236">
    <property type="entry name" value="ANTITOXIN HIGA1"/>
    <property type="match status" value="1"/>
</dbReference>
<dbReference type="RefSeq" id="WP_103464021.1">
    <property type="nucleotide sequence ID" value="NZ_PPXC01000001.1"/>
</dbReference>
<evidence type="ECO:0000313" key="3">
    <source>
        <dbReference type="EMBL" id="POH75365.1"/>
    </source>
</evidence>
<dbReference type="Pfam" id="PF06114">
    <property type="entry name" value="Peptidase_M78"/>
    <property type="match status" value="1"/>
</dbReference>
<evidence type="ECO:0000313" key="4">
    <source>
        <dbReference type="Proteomes" id="UP000237061"/>
    </source>
</evidence>
<comment type="caution">
    <text evidence="3">The sequence shown here is derived from an EMBL/GenBank/DDBJ whole genome shotgun (WGS) entry which is preliminary data.</text>
</comment>
<proteinExistence type="predicted"/>
<organism evidence="3 4">
    <name type="scientific">Arthrobacter glacialis</name>
    <dbReference type="NCBI Taxonomy" id="1664"/>
    <lineage>
        <taxon>Bacteria</taxon>
        <taxon>Bacillati</taxon>
        <taxon>Actinomycetota</taxon>
        <taxon>Actinomycetes</taxon>
        <taxon>Micrococcales</taxon>
        <taxon>Micrococcaceae</taxon>
        <taxon>Arthrobacter</taxon>
    </lineage>
</organism>
<sequence>MNADIERVLSSQALASRFVQEHSLVPPVDVHALVAEYADILEQPILNSPDIDAVLLGLDSGDRRILLNGNRAPTRIRFTLAHELGHIALGWHIAHELVCEPEESDPTVLAPRDSRQGQATADRRRQEREANAFAARILVPAEFINAIRALPVPEMLVRLEDAQVSAYVGLRVLSEELPAGYVFALREKDDNRVECWWTSRTDVHSSHPYAVPGIRKGQAVDSSAMGHELQDSGWAHHQGRLVWWGKTRTTIEVPEGTSNWREIRDEILSEVCSSSDSKTSLMQSLGGVVGNLKPISQDIESIASELKMRLERKSANDGAGPMADFVAHDQFLPFVYAHARSTLENKKRKKPRRRTSDQQDGAGLSKSPGF</sequence>
<dbReference type="Proteomes" id="UP000237061">
    <property type="component" value="Unassembled WGS sequence"/>
</dbReference>
<dbReference type="PANTHER" id="PTHR43236:SF1">
    <property type="entry name" value="BLL7220 PROTEIN"/>
    <property type="match status" value="1"/>
</dbReference>
<reference evidence="3 4" key="1">
    <citation type="submission" date="2018-01" db="EMBL/GenBank/DDBJ databases">
        <title>Arthrobacter sp. nov., from glaciers in China.</title>
        <authorList>
            <person name="Liu Q."/>
            <person name="Xin Y.-H."/>
        </authorList>
    </citation>
    <scope>NUCLEOTIDE SEQUENCE [LARGE SCALE GENOMIC DNA]</scope>
    <source>
        <strain evidence="3 4">HLT2-12-2</strain>
    </source>
</reference>
<gene>
    <name evidence="3" type="ORF">CVS27_01830</name>
</gene>
<feature type="domain" description="IrrE N-terminal-like" evidence="2">
    <location>
        <begin position="55"/>
        <end position="148"/>
    </location>
</feature>
<evidence type="ECO:0000256" key="1">
    <source>
        <dbReference type="SAM" id="MobiDB-lite"/>
    </source>
</evidence>
<accession>A0A2S4A1I5</accession>
<feature type="region of interest" description="Disordered" evidence="1">
    <location>
        <begin position="104"/>
        <end position="126"/>
    </location>
</feature>
<name>A0A2S4A1I5_ARTGL</name>
<dbReference type="EMBL" id="PPXC01000001">
    <property type="protein sequence ID" value="POH75365.1"/>
    <property type="molecule type" value="Genomic_DNA"/>
</dbReference>
<dbReference type="Gene3D" id="1.10.10.2910">
    <property type="match status" value="1"/>
</dbReference>
<protein>
    <recommendedName>
        <fullName evidence="2">IrrE N-terminal-like domain-containing protein</fullName>
    </recommendedName>
</protein>
<keyword evidence="4" id="KW-1185">Reference proteome</keyword>
<evidence type="ECO:0000259" key="2">
    <source>
        <dbReference type="Pfam" id="PF06114"/>
    </source>
</evidence>
<feature type="region of interest" description="Disordered" evidence="1">
    <location>
        <begin position="342"/>
        <end position="370"/>
    </location>
</feature>
<dbReference type="AlphaFoldDB" id="A0A2S4A1I5"/>
<dbReference type="InterPro" id="IPR010359">
    <property type="entry name" value="IrrE_HExxH"/>
</dbReference>
<dbReference type="InterPro" id="IPR052345">
    <property type="entry name" value="Rad_response_metalloprotease"/>
</dbReference>